<name>A0AA35RHX7_GEOBA</name>
<reference evidence="2" key="1">
    <citation type="submission" date="2023-03" db="EMBL/GenBank/DDBJ databases">
        <authorList>
            <person name="Steffen K."/>
            <person name="Cardenas P."/>
        </authorList>
    </citation>
    <scope>NUCLEOTIDE SEQUENCE</scope>
</reference>
<dbReference type="GO" id="GO:0006508">
    <property type="term" value="P:proteolysis"/>
    <property type="evidence" value="ECO:0007669"/>
    <property type="project" value="UniProtKB-KW"/>
</dbReference>
<keyword evidence="3" id="KW-1185">Reference proteome</keyword>
<dbReference type="PANTHER" id="PTHR46732:SF8">
    <property type="entry name" value="ATP-DEPENDENT PROTEASE LA (LON) DOMAIN PROTEIN"/>
    <property type="match status" value="1"/>
</dbReference>
<comment type="caution">
    <text evidence="2">The sequence shown here is derived from an EMBL/GenBank/DDBJ whole genome shotgun (WGS) entry which is preliminary data.</text>
</comment>
<proteinExistence type="predicted"/>
<dbReference type="SUPFAM" id="SSF88697">
    <property type="entry name" value="PUA domain-like"/>
    <property type="match status" value="1"/>
</dbReference>
<dbReference type="GO" id="GO:0008233">
    <property type="term" value="F:peptidase activity"/>
    <property type="evidence" value="ECO:0007669"/>
    <property type="project" value="UniProtKB-KW"/>
</dbReference>
<keyword evidence="2" id="KW-0645">Protease</keyword>
<dbReference type="AlphaFoldDB" id="A0AA35RHX7"/>
<dbReference type="Pfam" id="PF02190">
    <property type="entry name" value="LON_substr_bdg"/>
    <property type="match status" value="1"/>
</dbReference>
<dbReference type="Proteomes" id="UP001174909">
    <property type="component" value="Unassembled WGS sequence"/>
</dbReference>
<dbReference type="EMBL" id="CASHTH010001129">
    <property type="protein sequence ID" value="CAI8011810.1"/>
    <property type="molecule type" value="Genomic_DNA"/>
</dbReference>
<dbReference type="InterPro" id="IPR015947">
    <property type="entry name" value="PUA-like_sf"/>
</dbReference>
<organism evidence="2 3">
    <name type="scientific">Geodia barretti</name>
    <name type="common">Barrett's horny sponge</name>
    <dbReference type="NCBI Taxonomy" id="519541"/>
    <lineage>
        <taxon>Eukaryota</taxon>
        <taxon>Metazoa</taxon>
        <taxon>Porifera</taxon>
        <taxon>Demospongiae</taxon>
        <taxon>Heteroscleromorpha</taxon>
        <taxon>Tetractinellida</taxon>
        <taxon>Astrophorina</taxon>
        <taxon>Geodiidae</taxon>
        <taxon>Geodia</taxon>
    </lineage>
</organism>
<evidence type="ECO:0000313" key="3">
    <source>
        <dbReference type="Proteomes" id="UP001174909"/>
    </source>
</evidence>
<dbReference type="InterPro" id="IPR003111">
    <property type="entry name" value="Lon_prtase_N"/>
</dbReference>
<dbReference type="InterPro" id="IPR046336">
    <property type="entry name" value="Lon_prtase_N_sf"/>
</dbReference>
<protein>
    <submittedName>
        <fullName evidence="2">Lon protease</fullName>
    </submittedName>
</protein>
<accession>A0AA35RHX7</accession>
<sequence>MAINPDDFPPGTYHELSLFPLNNVVLFPGMPLPLHIFEERYKAMIGDCVDRDEPFGVLLIREGNEVGEPAEPHSVGTTARVSQVQRLQEGRLNILTRGETRFELLQTVRTVPHLVGLVRYMEEDEGDVSATALAGVREQFIQLQRQLTAMAGGWDREITVPDEPIALARIASSTLAVSLPLPPDVRQSLLETPTAGGQLEKLQTLMRQANRIVAEQVEQNTPFKGPRLN</sequence>
<evidence type="ECO:0000259" key="1">
    <source>
        <dbReference type="PROSITE" id="PS51787"/>
    </source>
</evidence>
<dbReference type="PROSITE" id="PS51787">
    <property type="entry name" value="LON_N"/>
    <property type="match status" value="1"/>
</dbReference>
<keyword evidence="2" id="KW-0378">Hydrolase</keyword>
<evidence type="ECO:0000313" key="2">
    <source>
        <dbReference type="EMBL" id="CAI8011810.1"/>
    </source>
</evidence>
<feature type="domain" description="Lon N-terminal" evidence="1">
    <location>
        <begin position="16"/>
        <end position="210"/>
    </location>
</feature>
<gene>
    <name evidence="2" type="ORF">GBAR_LOCUS7574</name>
</gene>
<dbReference type="PANTHER" id="PTHR46732">
    <property type="entry name" value="ATP-DEPENDENT PROTEASE LA (LON) DOMAIN PROTEIN"/>
    <property type="match status" value="1"/>
</dbReference>
<dbReference type="SMART" id="SM00464">
    <property type="entry name" value="LON"/>
    <property type="match status" value="1"/>
</dbReference>
<dbReference type="Gene3D" id="2.30.130.40">
    <property type="entry name" value="LON domain-like"/>
    <property type="match status" value="1"/>
</dbReference>